<dbReference type="CDD" id="cd09917">
    <property type="entry name" value="F-box_SF"/>
    <property type="match status" value="1"/>
</dbReference>
<dbReference type="STRING" id="62708.A0A420JAN4"/>
<dbReference type="InterPro" id="IPR036047">
    <property type="entry name" value="F-box-like_dom_sf"/>
</dbReference>
<keyword evidence="3" id="KW-1185">Reference proteome</keyword>
<sequence>MNLSETLEALKLQDGSPDLILRRLQLSQMIPLLTTPEIHNLQAQLSSILQSRVGNEIFINIPHELLLKITECLYLEDLLRVRLVCRSWNRAFTNSDLCLRMTKIHFPFAWEEYCKSFKSKSITKSGVDSKYWLRDSLISRIRREHGISSTRYRIKYDARYLNLQYCNNRIAIQTGGVFEVLNLLNQLRTVYAIPNRIEMKTWLLSDKWLMGILVSPKELTKSLRKLESSTKLFAWELKDSGTGEYHSIRLPTKTFRISAHLDLVGIVTSSFDVLIWTVGGGLRTLHTIKTSKDYTEEIIEAADIFFHHMNQDKYFLVYHSRVKTSAGAKFATRITVKTFVAWELVRTQHTVRYSSNLLLKHHSSLISNDGKIGIEIRGISGKITNEYFELLTYDMISMEFEVLSVRLDPSIDHNLQISHYFIWQDQILYPILDNKNNLTDSLQVITISKSLTDVWNGVSKKFENPISNHRRSSILSSETRANSGHTKMETQNRLYEKRVWADDNFVILFSGAELIVWGFRQGILTT</sequence>
<dbReference type="SMART" id="SM00256">
    <property type="entry name" value="FBOX"/>
    <property type="match status" value="1"/>
</dbReference>
<dbReference type="SUPFAM" id="SSF81383">
    <property type="entry name" value="F-box domain"/>
    <property type="match status" value="1"/>
</dbReference>
<accession>A0A420JAN4</accession>
<reference evidence="2 3" key="1">
    <citation type="journal article" date="2018" name="BMC Genomics">
        <title>Comparative genome analyses reveal sequence features reflecting distinct modes of host-adaptation between dicot and monocot powdery mildew.</title>
        <authorList>
            <person name="Wu Y."/>
            <person name="Ma X."/>
            <person name="Pan Z."/>
            <person name="Kale S.D."/>
            <person name="Song Y."/>
            <person name="King H."/>
            <person name="Zhang Q."/>
            <person name="Presley C."/>
            <person name="Deng X."/>
            <person name="Wei C.I."/>
            <person name="Xiao S."/>
        </authorList>
    </citation>
    <scope>NUCLEOTIDE SEQUENCE [LARGE SCALE GENOMIC DNA]</scope>
    <source>
        <strain evidence="2">UMSG3</strain>
    </source>
</reference>
<dbReference type="Pfam" id="PF12937">
    <property type="entry name" value="F-box-like"/>
    <property type="match status" value="1"/>
</dbReference>
<protein>
    <submittedName>
        <fullName evidence="2">Putative f-box domain-containing protein</fullName>
    </submittedName>
</protein>
<dbReference type="Proteomes" id="UP000283383">
    <property type="component" value="Unassembled WGS sequence"/>
</dbReference>
<dbReference type="Gene3D" id="1.20.1280.50">
    <property type="match status" value="1"/>
</dbReference>
<feature type="domain" description="F-box" evidence="1">
    <location>
        <begin position="55"/>
        <end position="101"/>
    </location>
</feature>
<name>A0A420JAN4_9PEZI</name>
<dbReference type="AlphaFoldDB" id="A0A420JAN4"/>
<dbReference type="InterPro" id="IPR001810">
    <property type="entry name" value="F-box_dom"/>
</dbReference>
<evidence type="ECO:0000313" key="3">
    <source>
        <dbReference type="Proteomes" id="UP000283383"/>
    </source>
</evidence>
<dbReference type="PROSITE" id="PS50181">
    <property type="entry name" value="FBOX"/>
    <property type="match status" value="1"/>
</dbReference>
<gene>
    <name evidence="2" type="ORF">GcM3_007022</name>
</gene>
<organism evidence="2 3">
    <name type="scientific">Golovinomyces cichoracearum</name>
    <dbReference type="NCBI Taxonomy" id="62708"/>
    <lineage>
        <taxon>Eukaryota</taxon>
        <taxon>Fungi</taxon>
        <taxon>Dikarya</taxon>
        <taxon>Ascomycota</taxon>
        <taxon>Pezizomycotina</taxon>
        <taxon>Leotiomycetes</taxon>
        <taxon>Erysiphales</taxon>
        <taxon>Erysiphaceae</taxon>
        <taxon>Golovinomyces</taxon>
    </lineage>
</organism>
<comment type="caution">
    <text evidence="2">The sequence shown here is derived from an EMBL/GenBank/DDBJ whole genome shotgun (WGS) entry which is preliminary data.</text>
</comment>
<evidence type="ECO:0000259" key="1">
    <source>
        <dbReference type="PROSITE" id="PS50181"/>
    </source>
</evidence>
<dbReference type="EMBL" id="MCBQ01000737">
    <property type="protein sequence ID" value="RKF83858.1"/>
    <property type="molecule type" value="Genomic_DNA"/>
</dbReference>
<evidence type="ECO:0000313" key="2">
    <source>
        <dbReference type="EMBL" id="RKF83858.1"/>
    </source>
</evidence>
<proteinExistence type="predicted"/>